<dbReference type="EMBL" id="CAFAAL010000141">
    <property type="protein sequence ID" value="CAB4813138.1"/>
    <property type="molecule type" value="Genomic_DNA"/>
</dbReference>
<dbReference type="Gene3D" id="3.50.50.60">
    <property type="entry name" value="FAD/NAD(P)-binding domain"/>
    <property type="match status" value="1"/>
</dbReference>
<organism evidence="3">
    <name type="scientific">freshwater metagenome</name>
    <dbReference type="NCBI Taxonomy" id="449393"/>
    <lineage>
        <taxon>unclassified sequences</taxon>
        <taxon>metagenomes</taxon>
        <taxon>ecological metagenomes</taxon>
    </lineage>
</organism>
<gene>
    <name evidence="3" type="ORF">UFOPK3004_01373</name>
</gene>
<dbReference type="GO" id="GO:0004497">
    <property type="term" value="F:monooxygenase activity"/>
    <property type="evidence" value="ECO:0007669"/>
    <property type="project" value="UniProtKB-KW"/>
</dbReference>
<evidence type="ECO:0000313" key="3">
    <source>
        <dbReference type="EMBL" id="CAB4813138.1"/>
    </source>
</evidence>
<dbReference type="SUPFAM" id="SSF51905">
    <property type="entry name" value="FAD/NAD(P)-binding domain"/>
    <property type="match status" value="1"/>
</dbReference>
<protein>
    <submittedName>
        <fullName evidence="3">Unannotated protein</fullName>
    </submittedName>
</protein>
<reference evidence="3" key="1">
    <citation type="submission" date="2020-05" db="EMBL/GenBank/DDBJ databases">
        <authorList>
            <person name="Chiriac C."/>
            <person name="Salcher M."/>
            <person name="Ghai R."/>
            <person name="Kavagutti S V."/>
        </authorList>
    </citation>
    <scope>NUCLEOTIDE SEQUENCE</scope>
</reference>
<name>A0A6J6Z1U9_9ZZZZ</name>
<evidence type="ECO:0000256" key="1">
    <source>
        <dbReference type="ARBA" id="ARBA00001974"/>
    </source>
</evidence>
<evidence type="ECO:0000256" key="2">
    <source>
        <dbReference type="ARBA" id="ARBA00023033"/>
    </source>
</evidence>
<dbReference type="PANTHER" id="PTHR43872:SF1">
    <property type="entry name" value="MONOOXYGENASE, PUTATIVE (AFU_ORTHOLOGUE AFUA_8G02570)-RELATED"/>
    <property type="match status" value="1"/>
</dbReference>
<dbReference type="InterPro" id="IPR036188">
    <property type="entry name" value="FAD/NAD-bd_sf"/>
</dbReference>
<proteinExistence type="predicted"/>
<accession>A0A6J6Z1U9</accession>
<sequence>MCLIPNGDLFTSITLGKASVVTDHIERITETGILLKSGATLEADIIVTATGLNLVTLGEIEFKVDGNEVDFAQTWTYKGLAYSDVPNLVSTFGYINASWTLRADVVSNYTCRLLNHMKKTGTQQATPRLREQDQGMTARPWIDDFSAGYMQRMMHLMPKQGDHAPWLNPQLIAVDKQMIVKSPIDDGAMQFTKAKALV</sequence>
<keyword evidence="2" id="KW-0503">Monooxygenase</keyword>
<dbReference type="PANTHER" id="PTHR43872">
    <property type="entry name" value="MONOOXYGENASE, PUTATIVE (AFU_ORTHOLOGUE AFUA_8G02570)-RELATED"/>
    <property type="match status" value="1"/>
</dbReference>
<dbReference type="InterPro" id="IPR051820">
    <property type="entry name" value="FAD-binding_MO"/>
</dbReference>
<comment type="cofactor">
    <cofactor evidence="1">
        <name>FAD</name>
        <dbReference type="ChEBI" id="CHEBI:57692"/>
    </cofactor>
</comment>
<dbReference type="AlphaFoldDB" id="A0A6J6Z1U9"/>
<keyword evidence="2" id="KW-0560">Oxidoreductase</keyword>